<dbReference type="EMBL" id="FNTI01000001">
    <property type="protein sequence ID" value="SEC41478.1"/>
    <property type="molecule type" value="Genomic_DNA"/>
</dbReference>
<dbReference type="RefSeq" id="WP_074817113.1">
    <property type="nucleotide sequence ID" value="NZ_FNTI01000001.1"/>
</dbReference>
<accession>A0A1M6U7Y0</accession>
<dbReference type="AlphaFoldDB" id="A0A1M6U7Y0"/>
<protein>
    <submittedName>
        <fullName evidence="1">Uncharacterized protein</fullName>
    </submittedName>
</protein>
<evidence type="ECO:0000313" key="1">
    <source>
        <dbReference type="EMBL" id="SEC41478.1"/>
    </source>
</evidence>
<name>A0A1M6U7Y0_9BRAD</name>
<dbReference type="Proteomes" id="UP000183208">
    <property type="component" value="Unassembled WGS sequence"/>
</dbReference>
<dbReference type="OrthoDB" id="9814088at2"/>
<evidence type="ECO:0000313" key="2">
    <source>
        <dbReference type="Proteomes" id="UP000183208"/>
    </source>
</evidence>
<proteinExistence type="predicted"/>
<reference evidence="1 2" key="1">
    <citation type="submission" date="2016-10" db="EMBL/GenBank/DDBJ databases">
        <authorList>
            <person name="de Groot N.N."/>
        </authorList>
    </citation>
    <scope>NUCLEOTIDE SEQUENCE [LARGE SCALE GENOMIC DNA]</scope>
    <source>
        <strain evidence="1 2">GAS522</strain>
    </source>
</reference>
<organism evidence="1 2">
    <name type="scientific">Bradyrhizobium lablabi</name>
    <dbReference type="NCBI Taxonomy" id="722472"/>
    <lineage>
        <taxon>Bacteria</taxon>
        <taxon>Pseudomonadati</taxon>
        <taxon>Pseudomonadota</taxon>
        <taxon>Alphaproteobacteria</taxon>
        <taxon>Hyphomicrobiales</taxon>
        <taxon>Nitrobacteraceae</taxon>
        <taxon>Bradyrhizobium</taxon>
    </lineage>
</organism>
<sequence length="149" mass="17115">MLTVFIAKGGRIDLLPLKKALARARFDDLADTGRRGAMPEPLLKGFVAAAVNQSLDRMQTRKQERQTELRPLLEKEESRLKNWLARRRDRINNQLANLSPTSQQAIRARQSLEEAEKYVQDRSLNWRLAHFEAADQPTTRLILAIEGVR</sequence>
<gene>
    <name evidence="1" type="ORF">SAMN05444171_1350</name>
</gene>